<dbReference type="GO" id="GO:0003735">
    <property type="term" value="F:structural constituent of ribosome"/>
    <property type="evidence" value="ECO:0007669"/>
    <property type="project" value="InterPro"/>
</dbReference>
<accession>A0A4R1N130</accession>
<dbReference type="HAMAP" id="MF_00360">
    <property type="entry name" value="Ribosomal_bS6"/>
    <property type="match status" value="1"/>
</dbReference>
<evidence type="ECO:0000313" key="10">
    <source>
        <dbReference type="Proteomes" id="UP000294545"/>
    </source>
</evidence>
<keyword evidence="4 8" id="KW-0689">Ribosomal protein</keyword>
<evidence type="ECO:0000256" key="4">
    <source>
        <dbReference type="ARBA" id="ARBA00022980"/>
    </source>
</evidence>
<proteinExistence type="inferred from homology"/>
<evidence type="ECO:0000256" key="3">
    <source>
        <dbReference type="ARBA" id="ARBA00022884"/>
    </source>
</evidence>
<dbReference type="GO" id="GO:0006412">
    <property type="term" value="P:translation"/>
    <property type="evidence" value="ECO:0007669"/>
    <property type="project" value="UniProtKB-UniRule"/>
</dbReference>
<dbReference type="PANTHER" id="PTHR21011">
    <property type="entry name" value="MITOCHONDRIAL 28S RIBOSOMAL PROTEIN S6"/>
    <property type="match status" value="1"/>
</dbReference>
<comment type="similarity">
    <text evidence="1 8">Belongs to the bacterial ribosomal protein bS6 family.</text>
</comment>
<sequence>MNKYELALVINGKVEEDVKTATFEKVQEYITRFGGNITKVDEWGKKRLAYEIKKVKEGFYYIIQFEADNTVPIEVESRLRITEQVIRFLITRIEE</sequence>
<dbReference type="GO" id="GO:0005840">
    <property type="term" value="C:ribosome"/>
    <property type="evidence" value="ECO:0007669"/>
    <property type="project" value="UniProtKB-KW"/>
</dbReference>
<dbReference type="InterPro" id="IPR020814">
    <property type="entry name" value="Ribosomal_S6_plastid/chlpt"/>
</dbReference>
<dbReference type="Gene3D" id="3.30.70.60">
    <property type="match status" value="1"/>
</dbReference>
<evidence type="ECO:0000256" key="7">
    <source>
        <dbReference type="ARBA" id="ARBA00035294"/>
    </source>
</evidence>
<dbReference type="Proteomes" id="UP000294545">
    <property type="component" value="Unassembled WGS sequence"/>
</dbReference>
<dbReference type="InterPro" id="IPR000529">
    <property type="entry name" value="Ribosomal_bS6"/>
</dbReference>
<dbReference type="InterPro" id="IPR035980">
    <property type="entry name" value="Ribosomal_bS6_sf"/>
</dbReference>
<dbReference type="RefSeq" id="WP_132278907.1">
    <property type="nucleotide sequence ID" value="NZ_SMGQ01000002.1"/>
</dbReference>
<dbReference type="CDD" id="cd00473">
    <property type="entry name" value="bS6"/>
    <property type="match status" value="1"/>
</dbReference>
<reference evidence="9 10" key="1">
    <citation type="submission" date="2019-03" db="EMBL/GenBank/DDBJ databases">
        <title>Genomic Encyclopedia of Type Strains, Phase IV (KMG-IV): sequencing the most valuable type-strain genomes for metagenomic binning, comparative biology and taxonomic classification.</title>
        <authorList>
            <person name="Goeker M."/>
        </authorList>
    </citation>
    <scope>NUCLEOTIDE SEQUENCE [LARGE SCALE GENOMIC DNA]</scope>
    <source>
        <strain evidence="9 10">DSM 24176</strain>
    </source>
</reference>
<dbReference type="PROSITE" id="PS01048">
    <property type="entry name" value="RIBOSOMAL_S6"/>
    <property type="match status" value="1"/>
</dbReference>
<dbReference type="SUPFAM" id="SSF54995">
    <property type="entry name" value="Ribosomal protein S6"/>
    <property type="match status" value="1"/>
</dbReference>
<dbReference type="GO" id="GO:1990904">
    <property type="term" value="C:ribonucleoprotein complex"/>
    <property type="evidence" value="ECO:0007669"/>
    <property type="project" value="UniProtKB-KW"/>
</dbReference>
<evidence type="ECO:0000256" key="1">
    <source>
        <dbReference type="ARBA" id="ARBA00009512"/>
    </source>
</evidence>
<comment type="caution">
    <text evidence="9">The sequence shown here is derived from an EMBL/GenBank/DDBJ whole genome shotgun (WGS) entry which is preliminary data.</text>
</comment>
<dbReference type="PANTHER" id="PTHR21011:SF1">
    <property type="entry name" value="SMALL RIBOSOMAL SUBUNIT PROTEIN BS6M"/>
    <property type="match status" value="1"/>
</dbReference>
<protein>
    <recommendedName>
        <fullName evidence="7 8">Small ribosomal subunit protein bS6</fullName>
    </recommendedName>
</protein>
<organism evidence="9 10">
    <name type="scientific">Natranaerovirga hydrolytica</name>
    <dbReference type="NCBI Taxonomy" id="680378"/>
    <lineage>
        <taxon>Bacteria</taxon>
        <taxon>Bacillati</taxon>
        <taxon>Bacillota</taxon>
        <taxon>Clostridia</taxon>
        <taxon>Lachnospirales</taxon>
        <taxon>Natranaerovirgaceae</taxon>
        <taxon>Natranaerovirga</taxon>
    </lineage>
</organism>
<dbReference type="Pfam" id="PF01250">
    <property type="entry name" value="Ribosomal_S6"/>
    <property type="match status" value="1"/>
</dbReference>
<gene>
    <name evidence="8" type="primary">rpsF</name>
    <name evidence="9" type="ORF">EDC19_0095</name>
</gene>
<dbReference type="GO" id="GO:0005737">
    <property type="term" value="C:cytoplasm"/>
    <property type="evidence" value="ECO:0007669"/>
    <property type="project" value="UniProtKB-ARBA"/>
</dbReference>
<evidence type="ECO:0000313" key="9">
    <source>
        <dbReference type="EMBL" id="TCK99737.1"/>
    </source>
</evidence>
<dbReference type="NCBIfam" id="TIGR00166">
    <property type="entry name" value="S6"/>
    <property type="match status" value="1"/>
</dbReference>
<evidence type="ECO:0000256" key="2">
    <source>
        <dbReference type="ARBA" id="ARBA00022730"/>
    </source>
</evidence>
<dbReference type="InterPro" id="IPR020815">
    <property type="entry name" value="Ribosomal_bS6_CS"/>
</dbReference>
<dbReference type="InterPro" id="IPR014717">
    <property type="entry name" value="Transl_elong_EF1B/ribsomal_bS6"/>
</dbReference>
<dbReference type="AlphaFoldDB" id="A0A4R1N130"/>
<keyword evidence="10" id="KW-1185">Reference proteome</keyword>
<dbReference type="OrthoDB" id="9812702at2"/>
<evidence type="ECO:0000256" key="5">
    <source>
        <dbReference type="ARBA" id="ARBA00023274"/>
    </source>
</evidence>
<keyword evidence="3 8" id="KW-0694">RNA-binding</keyword>
<evidence type="ECO:0000256" key="6">
    <source>
        <dbReference type="ARBA" id="ARBA00035104"/>
    </source>
</evidence>
<evidence type="ECO:0000256" key="8">
    <source>
        <dbReference type="HAMAP-Rule" id="MF_00360"/>
    </source>
</evidence>
<dbReference type="EMBL" id="SMGQ01000002">
    <property type="protein sequence ID" value="TCK99737.1"/>
    <property type="molecule type" value="Genomic_DNA"/>
</dbReference>
<comment type="function">
    <text evidence="6 8">Binds together with bS18 to 16S ribosomal RNA.</text>
</comment>
<dbReference type="GO" id="GO:0070181">
    <property type="term" value="F:small ribosomal subunit rRNA binding"/>
    <property type="evidence" value="ECO:0007669"/>
    <property type="project" value="TreeGrafter"/>
</dbReference>
<name>A0A4R1N130_9FIRM</name>
<keyword evidence="2 8" id="KW-0699">rRNA-binding</keyword>
<keyword evidence="5 8" id="KW-0687">Ribonucleoprotein</keyword>